<dbReference type="EMBL" id="SRLO01000661">
    <property type="protein sequence ID" value="TNN49300.1"/>
    <property type="molecule type" value="Genomic_DNA"/>
</dbReference>
<dbReference type="AlphaFoldDB" id="A0A4Z2G835"/>
<feature type="region of interest" description="Disordered" evidence="1">
    <location>
        <begin position="161"/>
        <end position="188"/>
    </location>
</feature>
<evidence type="ECO:0000256" key="1">
    <source>
        <dbReference type="SAM" id="MobiDB-lite"/>
    </source>
</evidence>
<gene>
    <name evidence="2" type="ORF">EYF80_040475</name>
</gene>
<feature type="region of interest" description="Disordered" evidence="1">
    <location>
        <begin position="85"/>
        <end position="126"/>
    </location>
</feature>
<name>A0A4Z2G835_9TELE</name>
<proteinExistence type="predicted"/>
<keyword evidence="3" id="KW-1185">Reference proteome</keyword>
<sequence length="188" mass="20442">MLDDDGVQESSKRSLESLLERKCFSWPRRRRWALAHQRSLASADVRCRGRTNRYGVTGTSEETAAPGVCEAAAVSGGAAAALIRTDVPKGGGGRLRGKTPRRRGPEAGEEDAAPWPEEERSHAVRPQCRRVTAGASGTNYERVSGDVSEVFSVHITAEGIVQKTRDPDQSRTPRAARGGLTYDELNRL</sequence>
<organism evidence="2 3">
    <name type="scientific">Liparis tanakae</name>
    <name type="common">Tanaka's snailfish</name>
    <dbReference type="NCBI Taxonomy" id="230148"/>
    <lineage>
        <taxon>Eukaryota</taxon>
        <taxon>Metazoa</taxon>
        <taxon>Chordata</taxon>
        <taxon>Craniata</taxon>
        <taxon>Vertebrata</taxon>
        <taxon>Euteleostomi</taxon>
        <taxon>Actinopterygii</taxon>
        <taxon>Neopterygii</taxon>
        <taxon>Teleostei</taxon>
        <taxon>Neoteleostei</taxon>
        <taxon>Acanthomorphata</taxon>
        <taxon>Eupercaria</taxon>
        <taxon>Perciformes</taxon>
        <taxon>Cottioidei</taxon>
        <taxon>Cottales</taxon>
        <taxon>Liparidae</taxon>
        <taxon>Liparis</taxon>
    </lineage>
</organism>
<protein>
    <submittedName>
        <fullName evidence="2">Uncharacterized protein</fullName>
    </submittedName>
</protein>
<comment type="caution">
    <text evidence="2">The sequence shown here is derived from an EMBL/GenBank/DDBJ whole genome shotgun (WGS) entry which is preliminary data.</text>
</comment>
<evidence type="ECO:0000313" key="2">
    <source>
        <dbReference type="EMBL" id="TNN49300.1"/>
    </source>
</evidence>
<reference evidence="2 3" key="1">
    <citation type="submission" date="2019-03" db="EMBL/GenBank/DDBJ databases">
        <title>First draft genome of Liparis tanakae, snailfish: a comprehensive survey of snailfish specific genes.</title>
        <authorList>
            <person name="Kim W."/>
            <person name="Song I."/>
            <person name="Jeong J.-H."/>
            <person name="Kim D."/>
            <person name="Kim S."/>
            <person name="Ryu S."/>
            <person name="Song J.Y."/>
            <person name="Lee S.K."/>
        </authorList>
    </citation>
    <scope>NUCLEOTIDE SEQUENCE [LARGE SCALE GENOMIC DNA]</scope>
    <source>
        <tissue evidence="2">Muscle</tissue>
    </source>
</reference>
<evidence type="ECO:0000313" key="3">
    <source>
        <dbReference type="Proteomes" id="UP000314294"/>
    </source>
</evidence>
<dbReference type="Proteomes" id="UP000314294">
    <property type="component" value="Unassembled WGS sequence"/>
</dbReference>
<accession>A0A4Z2G835</accession>